<dbReference type="EMBL" id="UOFT01000011">
    <property type="protein sequence ID" value="VAW91495.1"/>
    <property type="molecule type" value="Genomic_DNA"/>
</dbReference>
<feature type="domain" description="Protein kinase" evidence="7">
    <location>
        <begin position="22"/>
        <end position="272"/>
    </location>
</feature>
<feature type="transmembrane region" description="Helical" evidence="6">
    <location>
        <begin position="352"/>
        <end position="368"/>
    </location>
</feature>
<dbReference type="PROSITE" id="PS50011">
    <property type="entry name" value="PROTEIN_KINASE_DOM"/>
    <property type="match status" value="1"/>
</dbReference>
<proteinExistence type="predicted"/>
<dbReference type="CDD" id="cd14014">
    <property type="entry name" value="STKc_PknB_like"/>
    <property type="match status" value="1"/>
</dbReference>
<dbReference type="PANTHER" id="PTHR43289:SF6">
    <property type="entry name" value="SERINE_THREONINE-PROTEIN KINASE NEKL-3"/>
    <property type="match status" value="1"/>
</dbReference>
<dbReference type="SMART" id="SM00220">
    <property type="entry name" value="S_TKc"/>
    <property type="match status" value="1"/>
</dbReference>
<protein>
    <submittedName>
        <fullName evidence="8">Serine/threonine protein kinase PrkC, regulator of stationary phase</fullName>
    </submittedName>
</protein>
<dbReference type="Gene3D" id="3.30.200.20">
    <property type="entry name" value="Phosphorylase Kinase, domain 1"/>
    <property type="match status" value="1"/>
</dbReference>
<reference evidence="8" key="1">
    <citation type="submission" date="2018-06" db="EMBL/GenBank/DDBJ databases">
        <authorList>
            <person name="Zhirakovskaya E."/>
        </authorList>
    </citation>
    <scope>NUCLEOTIDE SEQUENCE</scope>
</reference>
<dbReference type="Pfam" id="PF00069">
    <property type="entry name" value="Pkinase"/>
    <property type="match status" value="1"/>
</dbReference>
<keyword evidence="8" id="KW-0723">Serine/threonine-protein kinase</keyword>
<dbReference type="PANTHER" id="PTHR43289">
    <property type="entry name" value="MITOGEN-ACTIVATED PROTEIN KINASE KINASE KINASE 20-RELATED"/>
    <property type="match status" value="1"/>
</dbReference>
<organism evidence="8">
    <name type="scientific">hydrothermal vent metagenome</name>
    <dbReference type="NCBI Taxonomy" id="652676"/>
    <lineage>
        <taxon>unclassified sequences</taxon>
        <taxon>metagenomes</taxon>
        <taxon>ecological metagenomes</taxon>
    </lineage>
</organism>
<gene>
    <name evidence="8" type="ORF">MNBD_GAMMA23-1026</name>
</gene>
<sequence>MTAKNKQTTASHVASVISIPGYEIKDLLGRGGMAMVYLAIQESIGREVALKVLSPDHTDETFSERFLREARIASQLSHPNIITVYDAGIHNSIHYMSMEYIKGKNFNEARDLLSRKQKVIIIKQIADALDFAARKGFVHRDIKPENILLHQDGRAILTDFGIARANDVSKGLTETGKILGTPYFMSPEQTKGLQIDHRTDIYSLGVVLFQALAGYVPYDGPSLVAICIKHLSDPIPQLPKGLEIFQPIINICLSKKPEHRYQHASELVNALNKITDAQLDAIDAKAAAFKKAGQDHNTATMVEQKIEQPKKAPKRQSVSRAVETPSKSYRKNDSPSLIADSDDFKDLNRRKSRILIFLLILLFAAGYYKKSDLLIIWKQKGEPLAKKYLPPEIKQYVYATEEVQKKPVKPKTPTLTTTQLEEQKIQKLKSTLEKIPSNAVELANIYNQKRIKNPENAEIQAAAEKLRQWFLNRLDNLITKKDFVSANKTINEIKIQYPLINDDTDFIALTEKLALSTTNEPHLQKSRVYFAVNALNEPEGANALDELRIVLSNEPSNIEALQGLDKIAAHFKTKARNELQKKAYFKALNSTNSGLQARHTDPELLQLQDKIKSFINNKNQINTLLLKASKKSQEGLLTSPTGNSAYDLYKRVLSINPDNTQAQKGLIKIQKKILRKAHTAIEQNKFRDAATILNNAQSLFPNNQRIETAQKNLQREMDAVLPIVPKIKVSSTPFSEITDTTLQKIKLGQFLYAGFEYKNFTKNSTELTVNVYNGTNPKLIIQKKIVLTSNRGKHFFTLQLPKIGITNGNYSIELLLGKSRLIKLNLFGVH</sequence>
<dbReference type="GO" id="GO:0005524">
    <property type="term" value="F:ATP binding"/>
    <property type="evidence" value="ECO:0007669"/>
    <property type="project" value="UniProtKB-KW"/>
</dbReference>
<dbReference type="AlphaFoldDB" id="A0A3B0ZDJ7"/>
<keyword evidence="3 8" id="KW-0418">Kinase</keyword>
<accession>A0A3B0ZDJ7</accession>
<dbReference type="PROSITE" id="PS00108">
    <property type="entry name" value="PROTEIN_KINASE_ST"/>
    <property type="match status" value="1"/>
</dbReference>
<dbReference type="InterPro" id="IPR000719">
    <property type="entry name" value="Prot_kinase_dom"/>
</dbReference>
<evidence type="ECO:0000256" key="4">
    <source>
        <dbReference type="ARBA" id="ARBA00022840"/>
    </source>
</evidence>
<name>A0A3B0ZDJ7_9ZZZZ</name>
<keyword evidence="6" id="KW-1133">Transmembrane helix</keyword>
<keyword evidence="1" id="KW-0808">Transferase</keyword>
<dbReference type="SUPFAM" id="SSF48452">
    <property type="entry name" value="TPR-like"/>
    <property type="match status" value="1"/>
</dbReference>
<evidence type="ECO:0000313" key="8">
    <source>
        <dbReference type="EMBL" id="VAW91495.1"/>
    </source>
</evidence>
<dbReference type="SUPFAM" id="SSF56112">
    <property type="entry name" value="Protein kinase-like (PK-like)"/>
    <property type="match status" value="1"/>
</dbReference>
<dbReference type="GO" id="GO:0004674">
    <property type="term" value="F:protein serine/threonine kinase activity"/>
    <property type="evidence" value="ECO:0007669"/>
    <property type="project" value="UniProtKB-KW"/>
</dbReference>
<dbReference type="Gene3D" id="1.25.40.10">
    <property type="entry name" value="Tetratricopeptide repeat domain"/>
    <property type="match status" value="1"/>
</dbReference>
<dbReference type="InterPro" id="IPR017441">
    <property type="entry name" value="Protein_kinase_ATP_BS"/>
</dbReference>
<dbReference type="PROSITE" id="PS00107">
    <property type="entry name" value="PROTEIN_KINASE_ATP"/>
    <property type="match status" value="1"/>
</dbReference>
<dbReference type="InterPro" id="IPR008271">
    <property type="entry name" value="Ser/Thr_kinase_AS"/>
</dbReference>
<keyword evidence="6" id="KW-0812">Transmembrane</keyword>
<evidence type="ECO:0000259" key="7">
    <source>
        <dbReference type="PROSITE" id="PS50011"/>
    </source>
</evidence>
<dbReference type="Gene3D" id="1.10.510.10">
    <property type="entry name" value="Transferase(Phosphotransferase) domain 1"/>
    <property type="match status" value="1"/>
</dbReference>
<keyword evidence="4" id="KW-0067">ATP-binding</keyword>
<keyword evidence="6" id="KW-0472">Membrane</keyword>
<evidence type="ECO:0000256" key="2">
    <source>
        <dbReference type="ARBA" id="ARBA00022741"/>
    </source>
</evidence>
<evidence type="ECO:0000256" key="5">
    <source>
        <dbReference type="SAM" id="MobiDB-lite"/>
    </source>
</evidence>
<dbReference type="InterPro" id="IPR011990">
    <property type="entry name" value="TPR-like_helical_dom_sf"/>
</dbReference>
<dbReference type="InterPro" id="IPR011009">
    <property type="entry name" value="Kinase-like_dom_sf"/>
</dbReference>
<evidence type="ECO:0000256" key="3">
    <source>
        <dbReference type="ARBA" id="ARBA00022777"/>
    </source>
</evidence>
<evidence type="ECO:0000256" key="6">
    <source>
        <dbReference type="SAM" id="Phobius"/>
    </source>
</evidence>
<keyword evidence="2" id="KW-0547">Nucleotide-binding</keyword>
<evidence type="ECO:0000256" key="1">
    <source>
        <dbReference type="ARBA" id="ARBA00022679"/>
    </source>
</evidence>
<feature type="region of interest" description="Disordered" evidence="5">
    <location>
        <begin position="303"/>
        <end position="335"/>
    </location>
</feature>